<accession>A0A1M3KXQ9</accession>
<dbReference type="EMBL" id="MKVH01000024">
    <property type="protein sequence ID" value="OJX57165.1"/>
    <property type="molecule type" value="Genomic_DNA"/>
</dbReference>
<sequence>MATEVEQASVVVDAGQNFSLQYVTSTWRYWPSKQMVILVTICGKVQIQSAWALASAPGTMEPMRTNSIQMSTRRRIDSDIETSMKRMVLS</sequence>
<organism evidence="1 2">
    <name type="scientific">Candidatus Kapaibacterium thiocyanatum</name>
    <dbReference type="NCBI Taxonomy" id="1895771"/>
    <lineage>
        <taxon>Bacteria</taxon>
        <taxon>Pseudomonadati</taxon>
        <taxon>Candidatus Kapaibacteriota</taxon>
        <taxon>Candidatus Kapaibacteriia</taxon>
        <taxon>Candidatus Kapaibacteriales</taxon>
        <taxon>Candidatus Kapaibacteriaceae</taxon>
        <taxon>Candidatus Kapaibacterium</taxon>
    </lineage>
</organism>
<proteinExistence type="predicted"/>
<dbReference type="Proteomes" id="UP000184233">
    <property type="component" value="Unassembled WGS sequence"/>
</dbReference>
<name>A0A1M3KXQ9_9BACT</name>
<evidence type="ECO:0000313" key="2">
    <source>
        <dbReference type="Proteomes" id="UP000184233"/>
    </source>
</evidence>
<dbReference type="AlphaFoldDB" id="A0A1M3KXQ9"/>
<protein>
    <submittedName>
        <fullName evidence="1">Uncharacterized protein</fullName>
    </submittedName>
</protein>
<reference evidence="1 2" key="1">
    <citation type="submission" date="2016-09" db="EMBL/GenBank/DDBJ databases">
        <title>Genome-resolved meta-omics ties microbial dynamics to process performance in biotechnology for thiocyanate degradation.</title>
        <authorList>
            <person name="Kantor R.S."/>
            <person name="Huddy R.J."/>
            <person name="Iyer R."/>
            <person name="Thomas B.C."/>
            <person name="Brown C.T."/>
            <person name="Anantharaman K."/>
            <person name="Tringe S."/>
            <person name="Hettich R.L."/>
            <person name="Harrison S.T."/>
            <person name="Banfield J.F."/>
        </authorList>
    </citation>
    <scope>NUCLEOTIDE SEQUENCE [LARGE SCALE GENOMIC DNA]</scope>
    <source>
        <strain evidence="1">59-99</strain>
    </source>
</reference>
<comment type="caution">
    <text evidence="1">The sequence shown here is derived from an EMBL/GenBank/DDBJ whole genome shotgun (WGS) entry which is preliminary data.</text>
</comment>
<evidence type="ECO:0000313" key="1">
    <source>
        <dbReference type="EMBL" id="OJX57165.1"/>
    </source>
</evidence>
<gene>
    <name evidence="1" type="ORF">BGO89_11730</name>
</gene>